<dbReference type="STRING" id="7217.B3LV23"/>
<reference evidence="3 4" key="1">
    <citation type="journal article" date="2007" name="Nature">
        <title>Evolution of genes and genomes on the Drosophila phylogeny.</title>
        <authorList>
            <consortium name="Drosophila 12 Genomes Consortium"/>
            <person name="Clark A.G."/>
            <person name="Eisen M.B."/>
            <person name="Smith D.R."/>
            <person name="Bergman C.M."/>
            <person name="Oliver B."/>
            <person name="Markow T.A."/>
            <person name="Kaufman T.C."/>
            <person name="Kellis M."/>
            <person name="Gelbart W."/>
            <person name="Iyer V.N."/>
            <person name="Pollard D.A."/>
            <person name="Sackton T.B."/>
            <person name="Larracuente A.M."/>
            <person name="Singh N.D."/>
            <person name="Abad J.P."/>
            <person name="Abt D.N."/>
            <person name="Adryan B."/>
            <person name="Aguade M."/>
            <person name="Akashi H."/>
            <person name="Anderson W.W."/>
            <person name="Aquadro C.F."/>
            <person name="Ardell D.H."/>
            <person name="Arguello R."/>
            <person name="Artieri C.G."/>
            <person name="Barbash D.A."/>
            <person name="Barker D."/>
            <person name="Barsanti P."/>
            <person name="Batterham P."/>
            <person name="Batzoglou S."/>
            <person name="Begun D."/>
            <person name="Bhutkar A."/>
            <person name="Blanco E."/>
            <person name="Bosak S.A."/>
            <person name="Bradley R.K."/>
            <person name="Brand A.D."/>
            <person name="Brent M.R."/>
            <person name="Brooks A.N."/>
            <person name="Brown R.H."/>
            <person name="Butlin R.K."/>
            <person name="Caggese C."/>
            <person name="Calvi B.R."/>
            <person name="Bernardo de Carvalho A."/>
            <person name="Caspi A."/>
            <person name="Castrezana S."/>
            <person name="Celniker S.E."/>
            <person name="Chang J.L."/>
            <person name="Chapple C."/>
            <person name="Chatterji S."/>
            <person name="Chinwalla A."/>
            <person name="Civetta A."/>
            <person name="Clifton S.W."/>
            <person name="Comeron J.M."/>
            <person name="Costello J.C."/>
            <person name="Coyne J.A."/>
            <person name="Daub J."/>
            <person name="David R.G."/>
            <person name="Delcher A.L."/>
            <person name="Delehaunty K."/>
            <person name="Do C.B."/>
            <person name="Ebling H."/>
            <person name="Edwards K."/>
            <person name="Eickbush T."/>
            <person name="Evans J.D."/>
            <person name="Filipski A."/>
            <person name="Findeiss S."/>
            <person name="Freyhult E."/>
            <person name="Fulton L."/>
            <person name="Fulton R."/>
            <person name="Garcia A.C."/>
            <person name="Gardiner A."/>
            <person name="Garfield D.A."/>
            <person name="Garvin B.E."/>
            <person name="Gibson G."/>
            <person name="Gilbert D."/>
            <person name="Gnerre S."/>
            <person name="Godfrey J."/>
            <person name="Good R."/>
            <person name="Gotea V."/>
            <person name="Gravely B."/>
            <person name="Greenberg A.J."/>
            <person name="Griffiths-Jones S."/>
            <person name="Gross S."/>
            <person name="Guigo R."/>
            <person name="Gustafson E.A."/>
            <person name="Haerty W."/>
            <person name="Hahn M.W."/>
            <person name="Halligan D.L."/>
            <person name="Halpern A.L."/>
            <person name="Halter G.M."/>
            <person name="Han M.V."/>
            <person name="Heger A."/>
            <person name="Hillier L."/>
            <person name="Hinrichs A.S."/>
            <person name="Holmes I."/>
            <person name="Hoskins R.A."/>
            <person name="Hubisz M.J."/>
            <person name="Hultmark D."/>
            <person name="Huntley M.A."/>
            <person name="Jaffe D.B."/>
            <person name="Jagadeeshan S."/>
            <person name="Jeck W.R."/>
            <person name="Johnson J."/>
            <person name="Jones C.D."/>
            <person name="Jordan W.C."/>
            <person name="Karpen G.H."/>
            <person name="Kataoka E."/>
            <person name="Keightley P.D."/>
            <person name="Kheradpour P."/>
            <person name="Kirkness E.F."/>
            <person name="Koerich L.B."/>
            <person name="Kristiansen K."/>
            <person name="Kudrna D."/>
            <person name="Kulathinal R.J."/>
            <person name="Kumar S."/>
            <person name="Kwok R."/>
            <person name="Lander E."/>
            <person name="Langley C.H."/>
            <person name="Lapoint R."/>
            <person name="Lazzaro B.P."/>
            <person name="Lee S.J."/>
            <person name="Levesque L."/>
            <person name="Li R."/>
            <person name="Lin C.F."/>
            <person name="Lin M.F."/>
            <person name="Lindblad-Toh K."/>
            <person name="Llopart A."/>
            <person name="Long M."/>
            <person name="Low L."/>
            <person name="Lozovsky E."/>
            <person name="Lu J."/>
            <person name="Luo M."/>
            <person name="Machado C.A."/>
            <person name="Makalowski W."/>
            <person name="Marzo M."/>
            <person name="Matsuda M."/>
            <person name="Matzkin L."/>
            <person name="McAllister B."/>
            <person name="McBride C.S."/>
            <person name="McKernan B."/>
            <person name="McKernan K."/>
            <person name="Mendez-Lago M."/>
            <person name="Minx P."/>
            <person name="Mollenhauer M.U."/>
            <person name="Montooth K."/>
            <person name="Mount S.M."/>
            <person name="Mu X."/>
            <person name="Myers E."/>
            <person name="Negre B."/>
            <person name="Newfeld S."/>
            <person name="Nielsen R."/>
            <person name="Noor M.A."/>
            <person name="O'Grady P."/>
            <person name="Pachter L."/>
            <person name="Papaceit M."/>
            <person name="Parisi M.J."/>
            <person name="Parisi M."/>
            <person name="Parts L."/>
            <person name="Pedersen J.S."/>
            <person name="Pesole G."/>
            <person name="Phillippy A.M."/>
            <person name="Ponting C.P."/>
            <person name="Pop M."/>
            <person name="Porcelli D."/>
            <person name="Powell J.R."/>
            <person name="Prohaska S."/>
            <person name="Pruitt K."/>
            <person name="Puig M."/>
            <person name="Quesneville H."/>
            <person name="Ram K.R."/>
            <person name="Rand D."/>
            <person name="Rasmussen M.D."/>
            <person name="Reed L.K."/>
            <person name="Reenan R."/>
            <person name="Reily A."/>
            <person name="Remington K.A."/>
            <person name="Rieger T.T."/>
            <person name="Ritchie M.G."/>
            <person name="Robin C."/>
            <person name="Rogers Y.H."/>
            <person name="Rohde C."/>
            <person name="Rozas J."/>
            <person name="Rubenfield M.J."/>
            <person name="Ruiz A."/>
            <person name="Russo S."/>
            <person name="Salzberg S.L."/>
            <person name="Sanchez-Gracia A."/>
            <person name="Saranga D.J."/>
            <person name="Sato H."/>
            <person name="Schaeffer S.W."/>
            <person name="Schatz M.C."/>
            <person name="Schlenke T."/>
            <person name="Schwartz R."/>
            <person name="Segarra C."/>
            <person name="Singh R.S."/>
            <person name="Sirot L."/>
            <person name="Sirota M."/>
            <person name="Sisneros N.B."/>
            <person name="Smith C.D."/>
            <person name="Smith T.F."/>
            <person name="Spieth J."/>
            <person name="Stage D.E."/>
            <person name="Stark A."/>
            <person name="Stephan W."/>
            <person name="Strausberg R.L."/>
            <person name="Strempel S."/>
            <person name="Sturgill D."/>
            <person name="Sutton G."/>
            <person name="Sutton G.G."/>
            <person name="Tao W."/>
            <person name="Teichmann S."/>
            <person name="Tobari Y.N."/>
            <person name="Tomimura Y."/>
            <person name="Tsolas J.M."/>
            <person name="Valente V.L."/>
            <person name="Venter E."/>
            <person name="Venter J.C."/>
            <person name="Vicario S."/>
            <person name="Vieira F.G."/>
            <person name="Vilella A.J."/>
            <person name="Villasante A."/>
            <person name="Walenz B."/>
            <person name="Wang J."/>
            <person name="Wasserman M."/>
            <person name="Watts T."/>
            <person name="Wilson D."/>
            <person name="Wilson R.K."/>
            <person name="Wing R.A."/>
            <person name="Wolfner M.F."/>
            <person name="Wong A."/>
            <person name="Wong G.K."/>
            <person name="Wu C.I."/>
            <person name="Wu G."/>
            <person name="Yamamoto D."/>
            <person name="Yang H.P."/>
            <person name="Yang S.P."/>
            <person name="Yorke J.A."/>
            <person name="Yoshida K."/>
            <person name="Zdobnov E."/>
            <person name="Zhang P."/>
            <person name="Zhang Y."/>
            <person name="Zimin A.V."/>
            <person name="Baldwin J."/>
            <person name="Abdouelleil A."/>
            <person name="Abdulkadir J."/>
            <person name="Abebe A."/>
            <person name="Abera B."/>
            <person name="Abreu J."/>
            <person name="Acer S.C."/>
            <person name="Aftuck L."/>
            <person name="Alexander A."/>
            <person name="An P."/>
            <person name="Anderson E."/>
            <person name="Anderson S."/>
            <person name="Arachi H."/>
            <person name="Azer M."/>
            <person name="Bachantsang P."/>
            <person name="Barry A."/>
            <person name="Bayul T."/>
            <person name="Berlin A."/>
            <person name="Bessette D."/>
            <person name="Bloom T."/>
            <person name="Blye J."/>
            <person name="Boguslavskiy L."/>
            <person name="Bonnet C."/>
            <person name="Boukhgalter B."/>
            <person name="Bourzgui I."/>
            <person name="Brown A."/>
            <person name="Cahill P."/>
            <person name="Channer S."/>
            <person name="Cheshatsang Y."/>
            <person name="Chuda L."/>
            <person name="Citroen M."/>
            <person name="Collymore A."/>
            <person name="Cooke P."/>
            <person name="Costello M."/>
            <person name="D'Aco K."/>
            <person name="Daza R."/>
            <person name="De Haan G."/>
            <person name="DeGray S."/>
            <person name="DeMaso C."/>
            <person name="Dhargay N."/>
            <person name="Dooley K."/>
            <person name="Dooley E."/>
            <person name="Doricent M."/>
            <person name="Dorje P."/>
            <person name="Dorjee K."/>
            <person name="Dupes A."/>
            <person name="Elong R."/>
            <person name="Falk J."/>
            <person name="Farina A."/>
            <person name="Faro S."/>
            <person name="Ferguson D."/>
            <person name="Fisher S."/>
            <person name="Foley C.D."/>
            <person name="Franke A."/>
            <person name="Friedrich D."/>
            <person name="Gadbois L."/>
            <person name="Gearin G."/>
            <person name="Gearin C.R."/>
            <person name="Giannoukos G."/>
            <person name="Goode T."/>
            <person name="Graham J."/>
            <person name="Grandbois E."/>
            <person name="Grewal S."/>
            <person name="Gyaltsen K."/>
            <person name="Hafez N."/>
            <person name="Hagos B."/>
            <person name="Hall J."/>
            <person name="Henson C."/>
            <person name="Hollinger A."/>
            <person name="Honan T."/>
            <person name="Huard M.D."/>
            <person name="Hughes L."/>
            <person name="Hurhula B."/>
            <person name="Husby M.E."/>
            <person name="Kamat A."/>
            <person name="Kanga B."/>
            <person name="Kashin S."/>
            <person name="Khazanovich D."/>
            <person name="Kisner P."/>
            <person name="Lance K."/>
            <person name="Lara M."/>
            <person name="Lee W."/>
            <person name="Lennon N."/>
            <person name="Letendre F."/>
            <person name="LeVine R."/>
            <person name="Lipovsky A."/>
            <person name="Liu X."/>
            <person name="Liu J."/>
            <person name="Liu S."/>
            <person name="Lokyitsang T."/>
            <person name="Lokyitsang Y."/>
            <person name="Lubonja R."/>
            <person name="Lui A."/>
            <person name="MacDonald P."/>
            <person name="Magnisalis V."/>
            <person name="Maru K."/>
            <person name="Matthews C."/>
            <person name="McCusker W."/>
            <person name="McDonough S."/>
            <person name="Mehta T."/>
            <person name="Meldrim J."/>
            <person name="Meneus L."/>
            <person name="Mihai O."/>
            <person name="Mihalev A."/>
            <person name="Mihova T."/>
            <person name="Mittelman R."/>
            <person name="Mlenga V."/>
            <person name="Montmayeur A."/>
            <person name="Mulrain L."/>
            <person name="Navidi A."/>
            <person name="Naylor J."/>
            <person name="Negash T."/>
            <person name="Nguyen T."/>
            <person name="Nguyen N."/>
            <person name="Nicol R."/>
            <person name="Norbu C."/>
            <person name="Norbu N."/>
            <person name="Novod N."/>
            <person name="O'Neill B."/>
            <person name="Osman S."/>
            <person name="Markiewicz E."/>
            <person name="Oyono O.L."/>
            <person name="Patti C."/>
            <person name="Phunkhang P."/>
            <person name="Pierre F."/>
            <person name="Priest M."/>
            <person name="Raghuraman S."/>
            <person name="Rege F."/>
            <person name="Reyes R."/>
            <person name="Rise C."/>
            <person name="Rogov P."/>
            <person name="Ross K."/>
            <person name="Ryan E."/>
            <person name="Settipalli S."/>
            <person name="Shea T."/>
            <person name="Sherpa N."/>
            <person name="Shi L."/>
            <person name="Shih D."/>
            <person name="Sparrow T."/>
            <person name="Spaulding J."/>
            <person name="Stalker J."/>
            <person name="Stange-Thomann N."/>
            <person name="Stavropoulos S."/>
            <person name="Stone C."/>
            <person name="Strader C."/>
            <person name="Tesfaye S."/>
            <person name="Thomson T."/>
            <person name="Thoulutsang Y."/>
            <person name="Thoulutsang D."/>
            <person name="Topham K."/>
            <person name="Topping I."/>
            <person name="Tsamla T."/>
            <person name="Vassiliev H."/>
            <person name="Vo A."/>
            <person name="Wangchuk T."/>
            <person name="Wangdi T."/>
            <person name="Weiand M."/>
            <person name="Wilkinson J."/>
            <person name="Wilson A."/>
            <person name="Yadav S."/>
            <person name="Young G."/>
            <person name="Yu Q."/>
            <person name="Zembek L."/>
            <person name="Zhong D."/>
            <person name="Zimmer A."/>
            <person name="Zwirko Z."/>
            <person name="Jaffe D.B."/>
            <person name="Alvarez P."/>
            <person name="Brockman W."/>
            <person name="Butler J."/>
            <person name="Chin C."/>
            <person name="Gnerre S."/>
            <person name="Grabherr M."/>
            <person name="Kleber M."/>
            <person name="Mauceli E."/>
            <person name="MacCallum I."/>
        </authorList>
    </citation>
    <scope>NUCLEOTIDE SEQUENCE [LARGE SCALE GENOMIC DNA]</scope>
    <source>
        <strain evidence="4">Tucson 14024-0371.13</strain>
    </source>
</reference>
<feature type="domain" description="ODAD1 central coiled coil region" evidence="2">
    <location>
        <begin position="144"/>
        <end position="424"/>
    </location>
</feature>
<dbReference type="Pfam" id="PF21773">
    <property type="entry name" value="ODAD1_CC"/>
    <property type="match status" value="1"/>
</dbReference>
<dbReference type="Proteomes" id="UP000007801">
    <property type="component" value="Unassembled WGS sequence"/>
</dbReference>
<dbReference type="SMR" id="B3LV23"/>
<dbReference type="GeneID" id="6500795"/>
<gene>
    <name evidence="3" type="primary">Dana\GF18016</name>
    <name evidence="3" type="synonym">dana_GLEANR_19276</name>
    <name evidence="3" type="ORF">GF18016</name>
</gene>
<evidence type="ECO:0000256" key="1">
    <source>
        <dbReference type="ARBA" id="ARBA00023054"/>
    </source>
</evidence>
<dbReference type="HOGENOM" id="CLU_027546_1_2_1"/>
<evidence type="ECO:0000313" key="3">
    <source>
        <dbReference type="EMBL" id="EDV42495.1"/>
    </source>
</evidence>
<dbReference type="eggNOG" id="ENOG502QSIU">
    <property type="taxonomic scope" value="Eukaryota"/>
</dbReference>
<dbReference type="PhylomeDB" id="B3LV23"/>
<evidence type="ECO:0000259" key="2">
    <source>
        <dbReference type="Pfam" id="PF21773"/>
    </source>
</evidence>
<dbReference type="PANTHER" id="PTHR21694">
    <property type="entry name" value="COILED-COIL DOMAIN-CONTAINING PROTEIN 63"/>
    <property type="match status" value="1"/>
</dbReference>
<dbReference type="OrthoDB" id="6766775at2759"/>
<dbReference type="InParanoid" id="B3LV23"/>
<dbReference type="OMA" id="IRCLNKR"/>
<dbReference type="AlphaFoldDB" id="B3LV23"/>
<proteinExistence type="predicted"/>
<dbReference type="EMBL" id="CH902617">
    <property type="protein sequence ID" value="EDV42495.1"/>
    <property type="molecule type" value="Genomic_DNA"/>
</dbReference>
<organism evidence="3 4">
    <name type="scientific">Drosophila ananassae</name>
    <name type="common">Fruit fly</name>
    <dbReference type="NCBI Taxonomy" id="7217"/>
    <lineage>
        <taxon>Eukaryota</taxon>
        <taxon>Metazoa</taxon>
        <taxon>Ecdysozoa</taxon>
        <taxon>Arthropoda</taxon>
        <taxon>Hexapoda</taxon>
        <taxon>Insecta</taxon>
        <taxon>Pterygota</taxon>
        <taxon>Neoptera</taxon>
        <taxon>Endopterygota</taxon>
        <taxon>Diptera</taxon>
        <taxon>Brachycera</taxon>
        <taxon>Muscomorpha</taxon>
        <taxon>Ephydroidea</taxon>
        <taxon>Drosophilidae</taxon>
        <taxon>Drosophila</taxon>
        <taxon>Sophophora</taxon>
    </lineage>
</organism>
<name>B3LV23_DROAN</name>
<keyword evidence="1" id="KW-0175">Coiled coil</keyword>
<evidence type="ECO:0000313" key="4">
    <source>
        <dbReference type="Proteomes" id="UP000007801"/>
    </source>
</evidence>
<dbReference type="InterPro" id="IPR051876">
    <property type="entry name" value="ODA-DC/CCD"/>
</dbReference>
<accession>B3LV23</accession>
<dbReference type="PANTHER" id="PTHR21694:SF18">
    <property type="entry name" value="COILED-COIL DOMAIN-CONTAINING PROTEIN 63"/>
    <property type="match status" value="1"/>
</dbReference>
<protein>
    <recommendedName>
        <fullName evidence="2">ODAD1 central coiled coil region domain-containing protein</fullName>
    </recommendedName>
</protein>
<dbReference type="InterPro" id="IPR049258">
    <property type="entry name" value="ODAD1_CC"/>
</dbReference>
<keyword evidence="4" id="KW-1185">Reference proteome</keyword>
<dbReference type="KEGG" id="dan:6500795"/>
<sequence length="553" mass="65121">MDDDIQKFPKHDFLESYMVRTKELAKRQREYRNLLFGKLKTRKEQIVEASYKHSINQLDEEKNELRAQIWVASGKPYKEQNQRFLNLIRCHVECQENLADDISALKTSITNMELQIGRMNKQLYSLNLQTVPDERHIAEVQHKRKRMNILENNLEVGFRMEGAFTAHNASLREQLIFILNTRSFFNDSYTKMVKRLDNERKYLIDLIEYAVSTYDNCIEVFEKNELLAKRDRREGDLRKVEMQGLVRRIAANTENAAFFECKAKPRVLADLQPKEYRRREKFRSEHRKKVNLYDSVLKKIKAFTASRNVAEVIEKFNEQESLYYSYFNYNNEMSYHVTLLNNSVNHLFRDIISLRNENVNTLQWQIEEIARLEGLVAAKQESNTTLVELRDNNEALLESLLQGVETICKICNLDKSPFKPLLGDHNHVKLVNLQRFLKALETRVYDVLACVYAQERHDKDVKQFDYVVSNAEKTCEAMTHLDDIVLTQQCPECAETDAQNIEEGGDLSYPHSVKDSKKKLYEKITQPEIQYRLHSISQCRLPRSRLLAARRNM</sequence>